<gene>
    <name evidence="3" type="ORF">MNBD_GAMMA07-1354</name>
</gene>
<evidence type="ECO:0000256" key="1">
    <source>
        <dbReference type="ARBA" id="ARBA00022729"/>
    </source>
</evidence>
<keyword evidence="1" id="KW-0732">Signal</keyword>
<sequence length="173" mass="19292">MNALKYLNLLFLLTLLVSTQTFAESYFSLGVGQIKVDTDGGATKPFVADFRIGYEFDVHQFEVAIMSSVKDDSLNSLTVDVPLVSSVFYRYSPYQAGSIKTHLILGYSQVDVDSTFPSAPDASEQFTGGSYGIGFEESFNSIRNLKIKVELMQLYRGDQLNINLFSLGLRYVF</sequence>
<dbReference type="Pfam" id="PF13505">
    <property type="entry name" value="OMP_b-brl"/>
    <property type="match status" value="1"/>
</dbReference>
<dbReference type="EMBL" id="UOFF01000365">
    <property type="protein sequence ID" value="VAW57257.1"/>
    <property type="molecule type" value="Genomic_DNA"/>
</dbReference>
<dbReference type="AlphaFoldDB" id="A0A3B0X320"/>
<accession>A0A3B0X320</accession>
<dbReference type="InterPro" id="IPR011250">
    <property type="entry name" value="OMP/PagP_B-barrel"/>
</dbReference>
<dbReference type="Gene3D" id="2.40.160.20">
    <property type="match status" value="1"/>
</dbReference>
<evidence type="ECO:0000313" key="3">
    <source>
        <dbReference type="EMBL" id="VAW57257.1"/>
    </source>
</evidence>
<organism evidence="3">
    <name type="scientific">hydrothermal vent metagenome</name>
    <dbReference type="NCBI Taxonomy" id="652676"/>
    <lineage>
        <taxon>unclassified sequences</taxon>
        <taxon>metagenomes</taxon>
        <taxon>ecological metagenomes</taxon>
    </lineage>
</organism>
<proteinExistence type="predicted"/>
<dbReference type="InterPro" id="IPR027385">
    <property type="entry name" value="Beta-barrel_OMP"/>
</dbReference>
<dbReference type="SUPFAM" id="SSF56925">
    <property type="entry name" value="OMPA-like"/>
    <property type="match status" value="1"/>
</dbReference>
<evidence type="ECO:0000259" key="2">
    <source>
        <dbReference type="Pfam" id="PF13505"/>
    </source>
</evidence>
<feature type="domain" description="Outer membrane protein beta-barrel" evidence="2">
    <location>
        <begin position="10"/>
        <end position="173"/>
    </location>
</feature>
<protein>
    <recommendedName>
        <fullName evidence="2">Outer membrane protein beta-barrel domain-containing protein</fullName>
    </recommendedName>
</protein>
<name>A0A3B0X320_9ZZZZ</name>
<reference evidence="3" key="1">
    <citation type="submission" date="2018-06" db="EMBL/GenBank/DDBJ databases">
        <authorList>
            <person name="Zhirakovskaya E."/>
        </authorList>
    </citation>
    <scope>NUCLEOTIDE SEQUENCE</scope>
</reference>